<keyword evidence="3" id="KW-0812">Transmembrane</keyword>
<keyword evidence="3" id="KW-1133">Transmembrane helix</keyword>
<evidence type="ECO:0000259" key="4">
    <source>
        <dbReference type="PROSITE" id="PS51123"/>
    </source>
</evidence>
<dbReference type="InterPro" id="IPR050330">
    <property type="entry name" value="Bact_OuterMem_StrucFunc"/>
</dbReference>
<dbReference type="Gene3D" id="3.30.1330.60">
    <property type="entry name" value="OmpA-like domain"/>
    <property type="match status" value="1"/>
</dbReference>
<evidence type="ECO:0000313" key="5">
    <source>
        <dbReference type="EMBL" id="MFC3529859.1"/>
    </source>
</evidence>
<dbReference type="NCBIfam" id="NF038228">
    <property type="entry name" value="IcmH_DotU_IVB"/>
    <property type="match status" value="1"/>
</dbReference>
<feature type="compositionally biased region" description="Basic and acidic residues" evidence="2">
    <location>
        <begin position="1"/>
        <end position="10"/>
    </location>
</feature>
<dbReference type="InterPro" id="IPR017732">
    <property type="entry name" value="T4/T6SS_DotU"/>
</dbReference>
<dbReference type="RefSeq" id="WP_377745965.1">
    <property type="nucleotide sequence ID" value="NZ_JBHRXJ010000015.1"/>
</dbReference>
<dbReference type="InterPro" id="IPR006665">
    <property type="entry name" value="OmpA-like"/>
</dbReference>
<feature type="compositionally biased region" description="Gly residues" evidence="2">
    <location>
        <begin position="103"/>
        <end position="112"/>
    </location>
</feature>
<dbReference type="PROSITE" id="PS51123">
    <property type="entry name" value="OMPA_2"/>
    <property type="match status" value="1"/>
</dbReference>
<dbReference type="Proteomes" id="UP001595721">
    <property type="component" value="Unassembled WGS sequence"/>
</dbReference>
<dbReference type="PANTHER" id="PTHR30329">
    <property type="entry name" value="STATOR ELEMENT OF FLAGELLAR MOTOR COMPLEX"/>
    <property type="match status" value="1"/>
</dbReference>
<evidence type="ECO:0000256" key="1">
    <source>
        <dbReference type="PROSITE-ProRule" id="PRU00473"/>
    </source>
</evidence>
<sequence>MAGKGDDNDKTVFGGPVPAGGGGRRGTTDIWSRPQGQHGTEDGRTVIGRPAAPPRPGGGAAYGDQHTASPFGQPPQGGDGSTWIGEPARPGQGYGQQPQGYGQQPGSGGGYGQAPSGSPWPGYADPSQIGRAAGPDQRGFFPDIAGQQQPQMVAHAPRIPLSEALRVRDLGAASSSNPLFAAAAPLLILLGRLRTGLVELQVAPLMEHVTREIDRFERNALASGVNPHEALVAKYALSGTADDIVQNLPGSDRGNWQQYSMVARFFHKRDSGVGFFQEAEKALHAPAQNYNLLELMLVCLSLGFEGQFRTMPNGAAELSRIRSAIYESLRRVHPRPDEDVSVMWQPVVQGKGRRFAAIPVPAVAGVAALALVGLFATLLTLINRDGAVAAEELRAVAISAPPIQIDRTTQAPYVAEIPQLDRIRAAFGDEIAAGSISVDAKGDYIAIRVGDLQLFDTGSVEVKPGFAQLAARIAQVLNPEGGPILIEGYTDNVPLSGRGRFKDNYQLSKARSDALSEVLKPLLNDPARVTTEGRGEDDPVGDNATPEGRAANRRVEIMLAREGTYEAPIAFVPETTN</sequence>
<proteinExistence type="predicted"/>
<evidence type="ECO:0000313" key="6">
    <source>
        <dbReference type="Proteomes" id="UP001595721"/>
    </source>
</evidence>
<dbReference type="InterPro" id="IPR036737">
    <property type="entry name" value="OmpA-like_sf"/>
</dbReference>
<evidence type="ECO:0000256" key="2">
    <source>
        <dbReference type="SAM" id="MobiDB-lite"/>
    </source>
</evidence>
<comment type="caution">
    <text evidence="5">The sequence shown here is derived from an EMBL/GenBank/DDBJ whole genome shotgun (WGS) entry which is preliminary data.</text>
</comment>
<feature type="domain" description="OmpA-like" evidence="4">
    <location>
        <begin position="442"/>
        <end position="563"/>
    </location>
</feature>
<accession>A0ABV7R8V4</accession>
<organism evidence="5 6">
    <name type="scientific">Paracoccus mangrovi</name>
    <dbReference type="NCBI Taxonomy" id="1715645"/>
    <lineage>
        <taxon>Bacteria</taxon>
        <taxon>Pseudomonadati</taxon>
        <taxon>Pseudomonadota</taxon>
        <taxon>Alphaproteobacteria</taxon>
        <taxon>Rhodobacterales</taxon>
        <taxon>Paracoccaceae</taxon>
        <taxon>Paracoccus</taxon>
    </lineage>
</organism>
<dbReference type="Pfam" id="PF09850">
    <property type="entry name" value="DotU"/>
    <property type="match status" value="1"/>
</dbReference>
<feature type="region of interest" description="Disordered" evidence="2">
    <location>
        <begin position="1"/>
        <end position="136"/>
    </location>
</feature>
<evidence type="ECO:0000256" key="3">
    <source>
        <dbReference type="SAM" id="Phobius"/>
    </source>
</evidence>
<dbReference type="PANTHER" id="PTHR30329:SF19">
    <property type="entry name" value="OUTER MEMBRANE PROTEIN, OMPA FAMILY"/>
    <property type="match status" value="1"/>
</dbReference>
<dbReference type="InterPro" id="IPR038522">
    <property type="entry name" value="T4/T6SS_DotU_sf"/>
</dbReference>
<dbReference type="Pfam" id="PF00691">
    <property type="entry name" value="OmpA"/>
    <property type="match status" value="1"/>
</dbReference>
<gene>
    <name evidence="5" type="primary">icmH</name>
    <name evidence="5" type="ORF">ACFOMH_16920</name>
</gene>
<reference evidence="6" key="1">
    <citation type="journal article" date="2019" name="Int. J. Syst. Evol. Microbiol.">
        <title>The Global Catalogue of Microorganisms (GCM) 10K type strain sequencing project: providing services to taxonomists for standard genome sequencing and annotation.</title>
        <authorList>
            <consortium name="The Broad Institute Genomics Platform"/>
            <consortium name="The Broad Institute Genome Sequencing Center for Infectious Disease"/>
            <person name="Wu L."/>
            <person name="Ma J."/>
        </authorList>
    </citation>
    <scope>NUCLEOTIDE SEQUENCE [LARGE SCALE GENOMIC DNA]</scope>
    <source>
        <strain evidence="6">KCTC 42899</strain>
    </source>
</reference>
<feature type="transmembrane region" description="Helical" evidence="3">
    <location>
        <begin position="362"/>
        <end position="382"/>
    </location>
</feature>
<dbReference type="CDD" id="cd07185">
    <property type="entry name" value="OmpA_C-like"/>
    <property type="match status" value="1"/>
</dbReference>
<dbReference type="EMBL" id="JBHRXJ010000015">
    <property type="protein sequence ID" value="MFC3529859.1"/>
    <property type="molecule type" value="Genomic_DNA"/>
</dbReference>
<dbReference type="Gene3D" id="1.25.40.590">
    <property type="entry name" value="Type IV / VI secretion system, DotU"/>
    <property type="match status" value="1"/>
</dbReference>
<name>A0ABV7R8V4_9RHOB</name>
<dbReference type="SUPFAM" id="SSF103088">
    <property type="entry name" value="OmpA-like"/>
    <property type="match status" value="1"/>
</dbReference>
<protein>
    <submittedName>
        <fullName evidence="5">Type IVB secretion system protein IcmH/DotU</fullName>
    </submittedName>
</protein>
<feature type="region of interest" description="Disordered" evidence="2">
    <location>
        <begin position="525"/>
        <end position="551"/>
    </location>
</feature>
<keyword evidence="6" id="KW-1185">Reference proteome</keyword>
<dbReference type="NCBIfam" id="TIGR03349">
    <property type="entry name" value="IV_VI_DotU"/>
    <property type="match status" value="1"/>
</dbReference>
<keyword evidence="1 3" id="KW-0472">Membrane</keyword>